<gene>
    <name evidence="2" type="ORF">A2149_03000</name>
</gene>
<protein>
    <submittedName>
        <fullName evidence="2">Uncharacterized protein</fullName>
    </submittedName>
</protein>
<organism evidence="2 3">
    <name type="scientific">Candidatus Schekmanbacteria bacterium RBG_16_38_11</name>
    <dbReference type="NCBI Taxonomy" id="1817880"/>
    <lineage>
        <taxon>Bacteria</taxon>
        <taxon>Candidatus Schekmaniibacteriota</taxon>
    </lineage>
</organism>
<proteinExistence type="predicted"/>
<dbReference type="EMBL" id="MGDF01000165">
    <property type="protein sequence ID" value="OGL44007.1"/>
    <property type="molecule type" value="Genomic_DNA"/>
</dbReference>
<accession>A0A1F7RT00</accession>
<name>A0A1F7RT00_9BACT</name>
<keyword evidence="1" id="KW-0472">Membrane</keyword>
<feature type="transmembrane region" description="Helical" evidence="1">
    <location>
        <begin position="200"/>
        <end position="226"/>
    </location>
</feature>
<evidence type="ECO:0000256" key="1">
    <source>
        <dbReference type="SAM" id="Phobius"/>
    </source>
</evidence>
<reference evidence="2 3" key="1">
    <citation type="journal article" date="2016" name="Nat. Commun.">
        <title>Thousands of microbial genomes shed light on interconnected biogeochemical processes in an aquifer system.</title>
        <authorList>
            <person name="Anantharaman K."/>
            <person name="Brown C.T."/>
            <person name="Hug L.A."/>
            <person name="Sharon I."/>
            <person name="Castelle C.J."/>
            <person name="Probst A.J."/>
            <person name="Thomas B.C."/>
            <person name="Singh A."/>
            <person name="Wilkins M.J."/>
            <person name="Karaoz U."/>
            <person name="Brodie E.L."/>
            <person name="Williams K.H."/>
            <person name="Hubbard S.S."/>
            <person name="Banfield J.F."/>
        </authorList>
    </citation>
    <scope>NUCLEOTIDE SEQUENCE [LARGE SCALE GENOMIC DNA]</scope>
</reference>
<comment type="caution">
    <text evidence="2">The sequence shown here is derived from an EMBL/GenBank/DDBJ whole genome shotgun (WGS) entry which is preliminary data.</text>
</comment>
<keyword evidence="1" id="KW-0812">Transmembrane</keyword>
<dbReference type="AlphaFoldDB" id="A0A1F7RT00"/>
<sequence>MLIKSRIPLLTEYIKNLNPQKRIAELYFSIMEKIFGTKAIDRIEELCRNNKEFAIIIGIKEVDRLLEFSQKIKKTFNGINILLVAKFEPFQVTLPQNLFKDIVFRDQGDGRIFWKIKRNFELIKKFKKNSFDIVFIFYENTIKDINIPGELCGFLSNSKIVAGIDGNGKLYLLKNKFFIYKFLYSIVYKVYKFLPFLIKLIILAALLVVLSLFISLFWIIILFSMFTSDKILNYDRIN</sequence>
<keyword evidence="1" id="KW-1133">Transmembrane helix</keyword>
<evidence type="ECO:0000313" key="2">
    <source>
        <dbReference type="EMBL" id="OGL44007.1"/>
    </source>
</evidence>
<dbReference type="Proteomes" id="UP000178435">
    <property type="component" value="Unassembled WGS sequence"/>
</dbReference>
<evidence type="ECO:0000313" key="3">
    <source>
        <dbReference type="Proteomes" id="UP000178435"/>
    </source>
</evidence>